<proteinExistence type="predicted"/>
<dbReference type="RefSeq" id="WP_106238344.1">
    <property type="nucleotide sequence ID" value="NZ_PVZC01000001.1"/>
</dbReference>
<comment type="caution">
    <text evidence="3">The sequence shown here is derived from an EMBL/GenBank/DDBJ whole genome shotgun (WGS) entry which is preliminary data.</text>
</comment>
<feature type="region of interest" description="Disordered" evidence="1">
    <location>
        <begin position="59"/>
        <end position="86"/>
    </location>
</feature>
<name>A0A2T0QDF1_9ACTN</name>
<keyword evidence="2" id="KW-0812">Transmembrane</keyword>
<evidence type="ECO:0000256" key="2">
    <source>
        <dbReference type="SAM" id="Phobius"/>
    </source>
</evidence>
<feature type="transmembrane region" description="Helical" evidence="2">
    <location>
        <begin position="6"/>
        <end position="28"/>
    </location>
</feature>
<keyword evidence="4" id="KW-1185">Reference proteome</keyword>
<evidence type="ECO:0000313" key="4">
    <source>
        <dbReference type="Proteomes" id="UP000237846"/>
    </source>
</evidence>
<accession>A0A2T0QDF1</accession>
<sequence>MFGYVVIALAVVLAGAGLGVVFFASIAIHLDDRDRQRLGSRPGSLVSASRRLTGLYVGGAPGAPRAVPAPRTAADDAVTEREPALH</sequence>
<keyword evidence="2" id="KW-0472">Membrane</keyword>
<dbReference type="AlphaFoldDB" id="A0A2T0QDF1"/>
<dbReference type="EMBL" id="PVZC01000001">
    <property type="protein sequence ID" value="PRY01873.1"/>
    <property type="molecule type" value="Genomic_DNA"/>
</dbReference>
<keyword evidence="2" id="KW-1133">Transmembrane helix</keyword>
<evidence type="ECO:0000313" key="3">
    <source>
        <dbReference type="EMBL" id="PRY01873.1"/>
    </source>
</evidence>
<reference evidence="3 4" key="1">
    <citation type="submission" date="2018-03" db="EMBL/GenBank/DDBJ databases">
        <title>Genomic Encyclopedia of Archaeal and Bacterial Type Strains, Phase II (KMG-II): from individual species to whole genera.</title>
        <authorList>
            <person name="Goeker M."/>
        </authorList>
    </citation>
    <scope>NUCLEOTIDE SEQUENCE [LARGE SCALE GENOMIC DNA]</scope>
    <source>
        <strain evidence="3 4">DSM 45601</strain>
    </source>
</reference>
<gene>
    <name evidence="3" type="ORF">CLV72_101471</name>
</gene>
<feature type="compositionally biased region" description="Low complexity" evidence="1">
    <location>
        <begin position="62"/>
        <end position="76"/>
    </location>
</feature>
<dbReference type="Proteomes" id="UP000237846">
    <property type="component" value="Unassembled WGS sequence"/>
</dbReference>
<protein>
    <submittedName>
        <fullName evidence="3">Uncharacterized protein</fullName>
    </submittedName>
</protein>
<evidence type="ECO:0000256" key="1">
    <source>
        <dbReference type="SAM" id="MobiDB-lite"/>
    </source>
</evidence>
<organism evidence="3 4">
    <name type="scientific">Allonocardiopsis opalescens</name>
    <dbReference type="NCBI Taxonomy" id="1144618"/>
    <lineage>
        <taxon>Bacteria</taxon>
        <taxon>Bacillati</taxon>
        <taxon>Actinomycetota</taxon>
        <taxon>Actinomycetes</taxon>
        <taxon>Streptosporangiales</taxon>
        <taxon>Allonocardiopsis</taxon>
    </lineage>
</organism>